<feature type="transmembrane region" description="Helical" evidence="7">
    <location>
        <begin position="231"/>
        <end position="248"/>
    </location>
</feature>
<comment type="subcellular location">
    <subcellularLocation>
        <location evidence="2 7">Membrane</location>
        <topology evidence="2 7">Multi-pass membrane protein</topology>
    </subcellularLocation>
</comment>
<organism evidence="8">
    <name type="scientific">Ensete ventricosum</name>
    <name type="common">Abyssinian banana</name>
    <name type="synonym">Musa ensete</name>
    <dbReference type="NCBI Taxonomy" id="4639"/>
    <lineage>
        <taxon>Eukaryota</taxon>
        <taxon>Viridiplantae</taxon>
        <taxon>Streptophyta</taxon>
        <taxon>Embryophyta</taxon>
        <taxon>Tracheophyta</taxon>
        <taxon>Spermatophyta</taxon>
        <taxon>Magnoliopsida</taxon>
        <taxon>Liliopsida</taxon>
        <taxon>Zingiberales</taxon>
        <taxon>Musaceae</taxon>
        <taxon>Ensete</taxon>
    </lineage>
</organism>
<comment type="similarity">
    <text evidence="3 7">Belongs to the PRA1 family.</text>
</comment>
<evidence type="ECO:0000313" key="8">
    <source>
        <dbReference type="EMBL" id="RZR71709.1"/>
    </source>
</evidence>
<name>A0A445MBX0_ENSVE</name>
<dbReference type="GO" id="GO:0005794">
    <property type="term" value="C:Golgi apparatus"/>
    <property type="evidence" value="ECO:0007669"/>
    <property type="project" value="TreeGrafter"/>
</dbReference>
<evidence type="ECO:0000256" key="5">
    <source>
        <dbReference type="ARBA" id="ARBA00022989"/>
    </source>
</evidence>
<sequence>MSTRHLQIANGTEELPVLTTRVFDRCPKRGASRQAWSLYISCHGTNGRKQRPFPAGSPPALALRIAAPFDGFAMRSASPRGYGALPSHAAAPAPSSAPSAVHRGAALVSSVREQGRALIATQRPWGQLLDSAALGRPSSAGEAISRLRRNLTYFRSNYALFVLLALAIGLIWQPAALAAALILAAAWFFLYLARDGPLVLFDRRFDEGTVLGALSLATFLALVSTDLGSNVFKSVGVGLLLVGMHAVFRITDDLFMDESEAVSGGLVAGLGGSKRVYFNDLPHSEKLLINS</sequence>
<keyword evidence="6 7" id="KW-0472">Membrane</keyword>
<dbReference type="Proteomes" id="UP000290560">
    <property type="component" value="Unassembled WGS sequence"/>
</dbReference>
<proteinExistence type="inferred from homology"/>
<dbReference type="GO" id="GO:0016192">
    <property type="term" value="P:vesicle-mediated transport"/>
    <property type="evidence" value="ECO:0007669"/>
    <property type="project" value="UniProtKB-ARBA"/>
</dbReference>
<keyword evidence="7" id="KW-0813">Transport</keyword>
<evidence type="ECO:0000256" key="7">
    <source>
        <dbReference type="RuleBase" id="RU363107"/>
    </source>
</evidence>
<feature type="transmembrane region" description="Helical" evidence="7">
    <location>
        <begin position="205"/>
        <end position="225"/>
    </location>
</feature>
<gene>
    <name evidence="8" type="ORF">BHM03_00006747</name>
</gene>
<evidence type="ECO:0000256" key="4">
    <source>
        <dbReference type="ARBA" id="ARBA00022692"/>
    </source>
</evidence>
<dbReference type="PANTHER" id="PTHR19317">
    <property type="entry name" value="PRENYLATED RAB ACCEPTOR 1-RELATED"/>
    <property type="match status" value="1"/>
</dbReference>
<protein>
    <recommendedName>
        <fullName evidence="7">PRA1 family protein</fullName>
    </recommendedName>
</protein>
<dbReference type="GO" id="GO:0016020">
    <property type="term" value="C:membrane"/>
    <property type="evidence" value="ECO:0007669"/>
    <property type="project" value="UniProtKB-SubCell"/>
</dbReference>
<dbReference type="PANTHER" id="PTHR19317:SF58">
    <property type="entry name" value="OS03G0741600 PROTEIN"/>
    <property type="match status" value="1"/>
</dbReference>
<dbReference type="InterPro" id="IPR004895">
    <property type="entry name" value="Prenylated_rab_accept_PRA1"/>
</dbReference>
<keyword evidence="5 7" id="KW-1133">Transmembrane helix</keyword>
<accession>A0A445MBX0</accession>
<dbReference type="Pfam" id="PF03208">
    <property type="entry name" value="PRA1"/>
    <property type="match status" value="1"/>
</dbReference>
<feature type="transmembrane region" description="Helical" evidence="7">
    <location>
        <begin position="153"/>
        <end position="171"/>
    </location>
</feature>
<evidence type="ECO:0000256" key="6">
    <source>
        <dbReference type="ARBA" id="ARBA00023136"/>
    </source>
</evidence>
<evidence type="ECO:0000256" key="3">
    <source>
        <dbReference type="ARBA" id="ARBA00006483"/>
    </source>
</evidence>
<evidence type="ECO:0000256" key="1">
    <source>
        <dbReference type="ARBA" id="ARBA00002501"/>
    </source>
</evidence>
<dbReference type="EMBL" id="KV875574">
    <property type="protein sequence ID" value="RZR71709.1"/>
    <property type="molecule type" value="Genomic_DNA"/>
</dbReference>
<keyword evidence="4 7" id="KW-0812">Transmembrane</keyword>
<dbReference type="GO" id="GO:0005783">
    <property type="term" value="C:endoplasmic reticulum"/>
    <property type="evidence" value="ECO:0007669"/>
    <property type="project" value="TreeGrafter"/>
</dbReference>
<reference evidence="8" key="1">
    <citation type="journal article" date="2018" name="Data Brief">
        <title>Genome sequence data from 17 accessions of Ensete ventricosum, a staple food crop for millions in Ethiopia.</title>
        <authorList>
            <person name="Yemataw Z."/>
            <person name="Muzemil S."/>
            <person name="Ambachew D."/>
            <person name="Tripathi L."/>
            <person name="Tesfaye K."/>
            <person name="Chala A."/>
            <person name="Farbos A."/>
            <person name="O'Neill P."/>
            <person name="Moore K."/>
            <person name="Grant M."/>
            <person name="Studholme D.J."/>
        </authorList>
    </citation>
    <scope>NUCLEOTIDE SEQUENCE [LARGE SCALE GENOMIC DNA]</scope>
    <source>
        <tissue evidence="8">Leaf</tissue>
    </source>
</reference>
<dbReference type="AlphaFoldDB" id="A0A445MBX0"/>
<comment type="function">
    <text evidence="1 7">May be involved in both secretory and endocytic intracellular trafficking in the endosomal/prevacuolar compartments.</text>
</comment>
<evidence type="ECO:0000256" key="2">
    <source>
        <dbReference type="ARBA" id="ARBA00004141"/>
    </source>
</evidence>